<evidence type="ECO:0000313" key="4">
    <source>
        <dbReference type="Proteomes" id="UP001152797"/>
    </source>
</evidence>
<organism evidence="1">
    <name type="scientific">Cladocopium goreaui</name>
    <dbReference type="NCBI Taxonomy" id="2562237"/>
    <lineage>
        <taxon>Eukaryota</taxon>
        <taxon>Sar</taxon>
        <taxon>Alveolata</taxon>
        <taxon>Dinophyceae</taxon>
        <taxon>Suessiales</taxon>
        <taxon>Symbiodiniaceae</taxon>
        <taxon>Cladocopium</taxon>
    </lineage>
</organism>
<reference evidence="2" key="2">
    <citation type="submission" date="2024-04" db="EMBL/GenBank/DDBJ databases">
        <authorList>
            <person name="Chen Y."/>
            <person name="Shah S."/>
            <person name="Dougan E. K."/>
            <person name="Thang M."/>
            <person name="Chan C."/>
        </authorList>
    </citation>
    <scope>NUCLEOTIDE SEQUENCE [LARGE SCALE GENOMIC DNA]</scope>
</reference>
<evidence type="ECO:0000313" key="2">
    <source>
        <dbReference type="EMBL" id="CAL1128113.1"/>
    </source>
</evidence>
<reference evidence="1" key="1">
    <citation type="submission" date="2022-10" db="EMBL/GenBank/DDBJ databases">
        <authorList>
            <person name="Chen Y."/>
            <person name="Dougan E. K."/>
            <person name="Chan C."/>
            <person name="Rhodes N."/>
            <person name="Thang M."/>
        </authorList>
    </citation>
    <scope>NUCLEOTIDE SEQUENCE</scope>
</reference>
<dbReference type="OrthoDB" id="425363at2759"/>
<accession>A0A9P1BLS0</accession>
<sequence>MAAQTIIPLFTNKSNMGGPSPCSRLLYTILPAPYTQGTLNDLLRSWVEDLNKLAEDWWDLKGSVKRLRPSDVNPRPYKAQNPSPLRDLLFLNGNPKYIRVDPAHTFAIDGIGKDYYASSVILLMMSGWFGNGNTDLKFNNAYSRFMAFCDATGKSTSIHEFSYKTFKLKVGSLRGFPRGLGKGHDAAVVGAWLNEELRQIDVASADTQFRDMLAVLKWSCTAINRFWRTIYGSWIWLPQDVATQVVSDGWAFLDGYSTLASLTAKAWILGYQIRPKLHMMAHLLLDMQTVLACGAQHVLNCSVHSTWTDEDFIGRISRISRRSHVLTAARNTLQRALGHYRRQFGSFFDPVYLRDS</sequence>
<proteinExistence type="predicted"/>
<dbReference type="EMBL" id="CAMXCT020000154">
    <property type="protein sequence ID" value="CAL1128113.1"/>
    <property type="molecule type" value="Genomic_DNA"/>
</dbReference>
<name>A0A9P1BLS0_9DINO</name>
<dbReference type="EMBL" id="CAMXCT030000154">
    <property type="protein sequence ID" value="CAL4762050.1"/>
    <property type="molecule type" value="Genomic_DNA"/>
</dbReference>
<dbReference type="AlphaFoldDB" id="A0A9P1BLS0"/>
<evidence type="ECO:0000313" key="3">
    <source>
        <dbReference type="EMBL" id="CAL4762050.1"/>
    </source>
</evidence>
<keyword evidence="4" id="KW-1185">Reference proteome</keyword>
<comment type="caution">
    <text evidence="1">The sequence shown here is derived from an EMBL/GenBank/DDBJ whole genome shotgun (WGS) entry which is preliminary data.</text>
</comment>
<dbReference type="Proteomes" id="UP001152797">
    <property type="component" value="Unassembled WGS sequence"/>
</dbReference>
<evidence type="ECO:0000313" key="1">
    <source>
        <dbReference type="EMBL" id="CAI3974738.1"/>
    </source>
</evidence>
<protein>
    <submittedName>
        <fullName evidence="3">Reticulocyte-binding protein 2-like a</fullName>
    </submittedName>
</protein>
<dbReference type="EMBL" id="CAMXCT010000154">
    <property type="protein sequence ID" value="CAI3974738.1"/>
    <property type="molecule type" value="Genomic_DNA"/>
</dbReference>
<gene>
    <name evidence="1" type="ORF">C1SCF055_LOCUS3116</name>
</gene>